<comment type="caution">
    <text evidence="13">The sequence shown here is derived from an EMBL/GenBank/DDBJ whole genome shotgun (WGS) entry which is preliminary data.</text>
</comment>
<dbReference type="AlphaFoldDB" id="A0A414YJV8"/>
<evidence type="ECO:0000313" key="12">
    <source>
        <dbReference type="EMBL" id="RHD42553.1"/>
    </source>
</evidence>
<dbReference type="EMBL" id="QRKD01000026">
    <property type="protein sequence ID" value="RHH86485.1"/>
    <property type="molecule type" value="Genomic_DNA"/>
</dbReference>
<evidence type="ECO:0000256" key="6">
    <source>
        <dbReference type="SAM" id="SignalP"/>
    </source>
</evidence>
<dbReference type="EMBL" id="QSJD01000050">
    <property type="protein sequence ID" value="RHD42553.1"/>
    <property type="molecule type" value="Genomic_DNA"/>
</dbReference>
<feature type="domain" description="SusD-like N-terminal" evidence="8">
    <location>
        <begin position="20"/>
        <end position="218"/>
    </location>
</feature>
<evidence type="ECO:0000313" key="10">
    <source>
        <dbReference type="EMBL" id="KAA5470648.1"/>
    </source>
</evidence>
<keyword evidence="4" id="KW-0472">Membrane</keyword>
<dbReference type="Proteomes" id="UP001170023">
    <property type="component" value="Unassembled WGS sequence"/>
</dbReference>
<dbReference type="InterPro" id="IPR011990">
    <property type="entry name" value="TPR-like_helical_dom_sf"/>
</dbReference>
<evidence type="ECO:0000313" key="9">
    <source>
        <dbReference type="EMBL" id="KAA5459097.1"/>
    </source>
</evidence>
<reference evidence="14 15" key="1">
    <citation type="submission" date="2018-08" db="EMBL/GenBank/DDBJ databases">
        <title>A genome reference for cultivated species of the human gut microbiota.</title>
        <authorList>
            <person name="Zou Y."/>
            <person name="Xue W."/>
            <person name="Luo G."/>
        </authorList>
    </citation>
    <scope>NUCLEOTIDE SEQUENCE [LARGE SCALE GENOMIC DNA]</scope>
    <source>
        <strain evidence="13 14">AM16-49B</strain>
        <strain evidence="12 15">AM31-16AC</strain>
    </source>
</reference>
<dbReference type="EMBL" id="VVYP01000035">
    <property type="protein sequence ID" value="KAA5459097.1"/>
    <property type="molecule type" value="Genomic_DNA"/>
</dbReference>
<dbReference type="KEGG" id="bcac:CGC64_14830"/>
<evidence type="ECO:0000256" key="5">
    <source>
        <dbReference type="ARBA" id="ARBA00023237"/>
    </source>
</evidence>
<organism evidence="13 14">
    <name type="scientific">Bacteroides caccae</name>
    <dbReference type="NCBI Taxonomy" id="47678"/>
    <lineage>
        <taxon>Bacteria</taxon>
        <taxon>Pseudomonadati</taxon>
        <taxon>Bacteroidota</taxon>
        <taxon>Bacteroidia</taxon>
        <taxon>Bacteroidales</taxon>
        <taxon>Bacteroidaceae</taxon>
        <taxon>Bacteroides</taxon>
    </lineage>
</organism>
<dbReference type="EMBL" id="VVYJ01000020">
    <property type="protein sequence ID" value="KAA5470648.1"/>
    <property type="molecule type" value="Genomic_DNA"/>
</dbReference>
<dbReference type="SUPFAM" id="SSF48452">
    <property type="entry name" value="TPR-like"/>
    <property type="match status" value="1"/>
</dbReference>
<dbReference type="Proteomes" id="UP000284689">
    <property type="component" value="Unassembled WGS sequence"/>
</dbReference>
<accession>A0A414YJV8</accession>
<reference evidence="11" key="3">
    <citation type="submission" date="2023-07" db="EMBL/GenBank/DDBJ databases">
        <title>Whole Genome Sequencing of Colonoscopy isolates.</title>
        <authorList>
            <person name="Surve S.V."/>
            <person name="Valls R.A."/>
            <person name="Barrak K.E."/>
            <person name="Gardner T.B."/>
            <person name="O'Toole G.A."/>
        </authorList>
    </citation>
    <scope>NUCLEOTIDE SEQUENCE</scope>
    <source>
        <strain evidence="11">GP0119</strain>
    </source>
</reference>
<evidence type="ECO:0000313" key="14">
    <source>
        <dbReference type="Proteomes" id="UP000283512"/>
    </source>
</evidence>
<evidence type="ECO:0000313" key="13">
    <source>
        <dbReference type="EMBL" id="RHH86485.1"/>
    </source>
</evidence>
<name>A0A414YJV8_9BACE</name>
<feature type="signal peptide" evidence="6">
    <location>
        <begin position="1"/>
        <end position="21"/>
    </location>
</feature>
<comment type="similarity">
    <text evidence="2">Belongs to the SusD family.</text>
</comment>
<dbReference type="PROSITE" id="PS51257">
    <property type="entry name" value="PROKAR_LIPOPROTEIN"/>
    <property type="match status" value="1"/>
</dbReference>
<evidence type="ECO:0000313" key="15">
    <source>
        <dbReference type="Proteomes" id="UP000284689"/>
    </source>
</evidence>
<dbReference type="Proteomes" id="UP000427825">
    <property type="component" value="Unassembled WGS sequence"/>
</dbReference>
<evidence type="ECO:0000313" key="11">
    <source>
        <dbReference type="EMBL" id="MDO6360122.1"/>
    </source>
</evidence>
<keyword evidence="5" id="KW-0998">Cell outer membrane</keyword>
<evidence type="ECO:0000259" key="7">
    <source>
        <dbReference type="Pfam" id="PF07980"/>
    </source>
</evidence>
<evidence type="ECO:0000313" key="17">
    <source>
        <dbReference type="Proteomes" id="UP000475905"/>
    </source>
</evidence>
<proteinExistence type="inferred from homology"/>
<evidence type="ECO:0000256" key="1">
    <source>
        <dbReference type="ARBA" id="ARBA00004442"/>
    </source>
</evidence>
<dbReference type="GO" id="GO:0009279">
    <property type="term" value="C:cell outer membrane"/>
    <property type="evidence" value="ECO:0007669"/>
    <property type="project" value="UniProtKB-SubCell"/>
</dbReference>
<reference evidence="16 17" key="2">
    <citation type="journal article" date="2019" name="Nat. Med.">
        <title>A library of human gut bacterial isolates paired with longitudinal multiomics data enables mechanistic microbiome research.</title>
        <authorList>
            <person name="Poyet M."/>
            <person name="Groussin M."/>
            <person name="Gibbons S.M."/>
            <person name="Avila-Pacheco J."/>
            <person name="Jiang X."/>
            <person name="Kearney S.M."/>
            <person name="Perrotta A.R."/>
            <person name="Berdy B."/>
            <person name="Zhao S."/>
            <person name="Lieberman T.D."/>
            <person name="Swanson P.K."/>
            <person name="Smith M."/>
            <person name="Roesemann S."/>
            <person name="Alexander J.E."/>
            <person name="Rich S.A."/>
            <person name="Livny J."/>
            <person name="Vlamakis H."/>
            <person name="Clish C."/>
            <person name="Bullock K."/>
            <person name="Deik A."/>
            <person name="Scott J."/>
            <person name="Pierce K.A."/>
            <person name="Xavier R.J."/>
            <person name="Alm E.J."/>
        </authorList>
    </citation>
    <scope>NUCLEOTIDE SEQUENCE [LARGE SCALE GENOMIC DNA]</scope>
    <source>
        <strain evidence="10 16">BIOML-A25</strain>
        <strain evidence="9 17">BIOML-A31</strain>
    </source>
</reference>
<dbReference type="Proteomes" id="UP000283512">
    <property type="component" value="Unassembled WGS sequence"/>
</dbReference>
<keyword evidence="3 6" id="KW-0732">Signal</keyword>
<sequence length="631" mass="73456">MKLKYLFCGLFLLGLSACNYLDIVPDEVVKEEDSYETPDLVRNYLYSCYSFLPTNRAISNNAYWMMCGAETSFYRKEMFSTFNEGTYGPSSLHMTSDTWSPIWEGIRQCYMFLDILDKAKNLVPTDKQHYRGEANFLIAYYHFLSLRSYGPTCIIDKLYDPKLDVEEFPERSSYDEVVEFINRKLDEAFPDLATTYSGKDFGRATQVAVYALKSRLYLYAASPLFNGNSEMYADFKSKKDGRHLIAQEYSEDKWRKSAEISLQAITELEKLNFRLYDDNDAGTPDDNRPGLSNPAQRRIRYSVIDFSNPSPEVIWADTRKEGYYDIQNRSIPRQYIDIVYDGSGGIAPTLQMVESFYTKNGLPMDKDKTYDYDGRFNIVELPVNYDGNNYSNVSNGTSIKMHLDREPRFYANIGFHHGFYEITQYDGEITSDDPAKRVIVEELRNNDRHGKRNQDLYYSVTGYHNKKLVHPSYEDGVVHYPLPLFRMAEMYLNYAEALVEIGELDKAKDYIDKVRVRAGIPKVDEAWDNFSTNPGYQDTKEGLREIVRQERSLEFYLEGQKFFDIRRWKIAEKYLGIPDLGLNVAANDDAGFFQVREIPLIRNFHKGQYLMPIPMKETNKMPQLVQNPYYN</sequence>
<evidence type="ECO:0000313" key="16">
    <source>
        <dbReference type="Proteomes" id="UP000427825"/>
    </source>
</evidence>
<dbReference type="RefSeq" id="WP_005678181.1">
    <property type="nucleotide sequence ID" value="NZ_CAXSLD010000007.1"/>
</dbReference>
<evidence type="ECO:0000256" key="2">
    <source>
        <dbReference type="ARBA" id="ARBA00006275"/>
    </source>
</evidence>
<gene>
    <name evidence="13" type="ORF">DW190_17995</name>
    <name evidence="12" type="ORF">DW794_20325</name>
    <name evidence="9" type="ORF">F2Y36_20230</name>
    <name evidence="10" type="ORF">F2Y39_21605</name>
    <name evidence="11" type="ORF">Q4469_21000</name>
</gene>
<protein>
    <submittedName>
        <fullName evidence="13">RagB/SusD family nutrient uptake outer membrane protein</fullName>
    </submittedName>
</protein>
<evidence type="ECO:0000259" key="8">
    <source>
        <dbReference type="Pfam" id="PF14322"/>
    </source>
</evidence>
<evidence type="ECO:0000256" key="3">
    <source>
        <dbReference type="ARBA" id="ARBA00022729"/>
    </source>
</evidence>
<feature type="chain" id="PRO_5042714453" evidence="6">
    <location>
        <begin position="22"/>
        <end position="631"/>
    </location>
</feature>
<dbReference type="Gene3D" id="1.25.40.390">
    <property type="match status" value="1"/>
</dbReference>
<dbReference type="EMBL" id="JAUONL010000029">
    <property type="protein sequence ID" value="MDO6360122.1"/>
    <property type="molecule type" value="Genomic_DNA"/>
</dbReference>
<dbReference type="InterPro" id="IPR012944">
    <property type="entry name" value="SusD_RagB_dom"/>
</dbReference>
<comment type="subcellular location">
    <subcellularLocation>
        <location evidence="1">Cell outer membrane</location>
    </subcellularLocation>
</comment>
<dbReference type="Pfam" id="PF07980">
    <property type="entry name" value="SusD_RagB"/>
    <property type="match status" value="1"/>
</dbReference>
<dbReference type="InterPro" id="IPR033985">
    <property type="entry name" value="SusD-like_N"/>
</dbReference>
<dbReference type="Pfam" id="PF14322">
    <property type="entry name" value="SusD-like_3"/>
    <property type="match status" value="1"/>
</dbReference>
<dbReference type="Proteomes" id="UP000475905">
    <property type="component" value="Unassembled WGS sequence"/>
</dbReference>
<evidence type="ECO:0000256" key="4">
    <source>
        <dbReference type="ARBA" id="ARBA00023136"/>
    </source>
</evidence>
<feature type="domain" description="RagB/SusD" evidence="7">
    <location>
        <begin position="311"/>
        <end position="630"/>
    </location>
</feature>